<dbReference type="AlphaFoldDB" id="A0A1D2YWH4"/>
<dbReference type="RefSeq" id="WP_069656110.1">
    <property type="nucleotide sequence ID" value="NZ_MIJF01000009.1"/>
</dbReference>
<dbReference type="SUPFAM" id="SSF55144">
    <property type="entry name" value="LigT-like"/>
    <property type="match status" value="1"/>
</dbReference>
<keyword evidence="1 2" id="KW-0378">Hydrolase</keyword>
<dbReference type="PANTHER" id="PTHR35561">
    <property type="entry name" value="RNA 2',3'-CYCLIC PHOSPHODIESTERASE"/>
    <property type="match status" value="1"/>
</dbReference>
<dbReference type="Proteomes" id="UP000243739">
    <property type="component" value="Unassembled WGS sequence"/>
</dbReference>
<protein>
    <recommendedName>
        <fullName evidence="2">RNA 2',3'-cyclic phosphodiesterase</fullName>
        <shortName evidence="2">RNA 2',3'-CPDase</shortName>
        <ecNumber evidence="2">3.1.4.58</ecNumber>
    </recommendedName>
</protein>
<gene>
    <name evidence="4" type="ORF">BHF71_06735</name>
</gene>
<evidence type="ECO:0000313" key="5">
    <source>
        <dbReference type="Proteomes" id="UP000243739"/>
    </source>
</evidence>
<dbReference type="EC" id="3.1.4.58" evidence="2"/>
<organism evidence="4 5">
    <name type="scientific">Vulcanibacillus modesticaldus</name>
    <dbReference type="NCBI Taxonomy" id="337097"/>
    <lineage>
        <taxon>Bacteria</taxon>
        <taxon>Bacillati</taxon>
        <taxon>Bacillota</taxon>
        <taxon>Bacilli</taxon>
        <taxon>Bacillales</taxon>
        <taxon>Bacillaceae</taxon>
        <taxon>Vulcanibacillus</taxon>
    </lineage>
</organism>
<dbReference type="InterPro" id="IPR009097">
    <property type="entry name" value="Cyclic_Pdiesterase"/>
</dbReference>
<proteinExistence type="inferred from homology"/>
<evidence type="ECO:0000256" key="2">
    <source>
        <dbReference type="HAMAP-Rule" id="MF_01940"/>
    </source>
</evidence>
<dbReference type="GO" id="GO:0016874">
    <property type="term" value="F:ligase activity"/>
    <property type="evidence" value="ECO:0007669"/>
    <property type="project" value="UniProtKB-KW"/>
</dbReference>
<comment type="function">
    <text evidence="2">Hydrolyzes RNA 2',3'-cyclic phosphodiester to an RNA 2'-phosphomonoester.</text>
</comment>
<feature type="active site" description="Proton donor" evidence="2">
    <location>
        <position position="40"/>
    </location>
</feature>
<dbReference type="InterPro" id="IPR014051">
    <property type="entry name" value="Phosphoesterase_HXTX"/>
</dbReference>
<evidence type="ECO:0000256" key="1">
    <source>
        <dbReference type="ARBA" id="ARBA00022801"/>
    </source>
</evidence>
<dbReference type="Gene3D" id="3.90.1140.10">
    <property type="entry name" value="Cyclic phosphodiesterase"/>
    <property type="match status" value="1"/>
</dbReference>
<feature type="short sequence motif" description="HXTX 1" evidence="2">
    <location>
        <begin position="40"/>
        <end position="43"/>
    </location>
</feature>
<dbReference type="GO" id="GO:0008664">
    <property type="term" value="F:RNA 2',3'-cyclic 3'-phosphodiesterase activity"/>
    <property type="evidence" value="ECO:0007669"/>
    <property type="project" value="UniProtKB-EC"/>
</dbReference>
<reference evidence="4 5" key="1">
    <citation type="submission" date="2016-09" db="EMBL/GenBank/DDBJ databases">
        <title>Draft genome sequence for the type strain of Vulcanibacillus modesticaldus BR, a strictly anaerobic, moderately thermophilic, and nitrate-reducing bacterium from deep sea-hydrothermal vents of the Mid-Atlantic Ridge.</title>
        <authorList>
            <person name="Abin C.A."/>
            <person name="Hollibaugh J.T."/>
        </authorList>
    </citation>
    <scope>NUCLEOTIDE SEQUENCE [LARGE SCALE GENOMIC DNA]</scope>
    <source>
        <strain evidence="4 5">BR</strain>
    </source>
</reference>
<dbReference type="Pfam" id="PF02834">
    <property type="entry name" value="LigT_PEase"/>
    <property type="match status" value="1"/>
</dbReference>
<keyword evidence="4" id="KW-0436">Ligase</keyword>
<dbReference type="NCBIfam" id="TIGR02258">
    <property type="entry name" value="2_5_ligase"/>
    <property type="match status" value="1"/>
</dbReference>
<comment type="similarity">
    <text evidence="2">Belongs to the 2H phosphoesterase superfamily. ThpR family.</text>
</comment>
<evidence type="ECO:0000259" key="3">
    <source>
        <dbReference type="Pfam" id="PF02834"/>
    </source>
</evidence>
<accession>A0A1D2YWH4</accession>
<sequence length="178" mass="20527">MRLFITINMSSQVKEEIVNLMPNIKLKFQGGRWVPKENMHITMLYLGEVPDEKLGSVDKAMFEAIKGIDPFELWVEGIGAFPNTKKPNILWAGVQGELKFLIKLYRQLLKEVQNEGLPYDAKPHFKPHLTLARKISTIANDDDIFLKTSSWRVDSLELYQSIFINGGVKYKRLLSKKF</sequence>
<comment type="catalytic activity">
    <reaction evidence="2">
        <text>a 3'-end 2',3'-cyclophospho-ribonucleotide-RNA + H2O = a 3'-end 2'-phospho-ribonucleotide-RNA + H(+)</text>
        <dbReference type="Rhea" id="RHEA:11828"/>
        <dbReference type="Rhea" id="RHEA-COMP:10464"/>
        <dbReference type="Rhea" id="RHEA-COMP:17353"/>
        <dbReference type="ChEBI" id="CHEBI:15377"/>
        <dbReference type="ChEBI" id="CHEBI:15378"/>
        <dbReference type="ChEBI" id="CHEBI:83064"/>
        <dbReference type="ChEBI" id="CHEBI:173113"/>
        <dbReference type="EC" id="3.1.4.58"/>
    </reaction>
</comment>
<dbReference type="PANTHER" id="PTHR35561:SF1">
    <property type="entry name" value="RNA 2',3'-CYCLIC PHOSPHODIESTERASE"/>
    <property type="match status" value="1"/>
</dbReference>
<comment type="caution">
    <text evidence="4">The sequence shown here is derived from an EMBL/GenBank/DDBJ whole genome shotgun (WGS) entry which is preliminary data.</text>
</comment>
<dbReference type="GO" id="GO:0004113">
    <property type="term" value="F:2',3'-cyclic-nucleotide 3'-phosphodiesterase activity"/>
    <property type="evidence" value="ECO:0007669"/>
    <property type="project" value="InterPro"/>
</dbReference>
<feature type="active site" description="Proton acceptor" evidence="2">
    <location>
        <position position="128"/>
    </location>
</feature>
<name>A0A1D2YWH4_9BACI</name>
<keyword evidence="5" id="KW-1185">Reference proteome</keyword>
<feature type="short sequence motif" description="HXTX 2" evidence="2">
    <location>
        <begin position="128"/>
        <end position="131"/>
    </location>
</feature>
<feature type="domain" description="Phosphoesterase HXTX" evidence="3">
    <location>
        <begin position="9"/>
        <end position="91"/>
    </location>
</feature>
<dbReference type="HAMAP" id="MF_01940">
    <property type="entry name" value="RNA_CPDase"/>
    <property type="match status" value="1"/>
</dbReference>
<dbReference type="InterPro" id="IPR004175">
    <property type="entry name" value="RNA_CPDase"/>
</dbReference>
<dbReference type="STRING" id="337097.BHF71_06735"/>
<evidence type="ECO:0000313" key="4">
    <source>
        <dbReference type="EMBL" id="OEG00052.1"/>
    </source>
</evidence>
<dbReference type="EMBL" id="MIJF01000009">
    <property type="protein sequence ID" value="OEG00052.1"/>
    <property type="molecule type" value="Genomic_DNA"/>
</dbReference>
<dbReference type="OrthoDB" id="9789350at2"/>